<feature type="compositionally biased region" description="Basic and acidic residues" evidence="1">
    <location>
        <begin position="295"/>
        <end position="306"/>
    </location>
</feature>
<sequence length="457" mass="49292">MSELISLSLARLVTDCMLSRAAMLLAARDELFTKTRFQPLLRRRRPPWMALESSEELRSLTDEVEPPAKRLRLDDAVGEAPSTFDAPPLTPPDEPATPSGEAVTAQENVPQVIEPFYDAGEADEPGDTLAALNALLAGYDDNGTPLPVADPLDLCVDPAPDVPPGAELEEQNVLDRLASILADTPDTPCAIAAYPSPISIASATPAPSELSFESRDSSASVEPESAAATSQQDDGKKTKSSQRKYWTPEQDAALIAAREDPGKRDWTWKEIAEVLNCGHRSVQCRARYLLLKDKQKIENPQDDPARPPKLKNQGRSFFTANDDAIILAHLLGEVWIDWSVVGASLNPPRTGDSCYQRSRKLRKKTVAERRAILQAYEPPSPASRPGTPVACPSPAFFAAVAPSPKTNSKTAVPTTDTEEPGAVAQPAVRAVDAPQESPSHPLAMTSDIQIDPSLYAA</sequence>
<dbReference type="InterPro" id="IPR001005">
    <property type="entry name" value="SANT/Myb"/>
</dbReference>
<feature type="domain" description="HTH myb-type" evidence="3">
    <location>
        <begin position="246"/>
        <end position="296"/>
    </location>
</feature>
<dbReference type="Gene3D" id="1.10.10.60">
    <property type="entry name" value="Homeodomain-like"/>
    <property type="match status" value="1"/>
</dbReference>
<dbReference type="InterPro" id="IPR009057">
    <property type="entry name" value="Homeodomain-like_sf"/>
</dbReference>
<evidence type="ECO:0008006" key="6">
    <source>
        <dbReference type="Google" id="ProtNLM"/>
    </source>
</evidence>
<evidence type="ECO:0000259" key="2">
    <source>
        <dbReference type="PROSITE" id="PS50090"/>
    </source>
</evidence>
<dbReference type="AlphaFoldDB" id="A0A9P7B9K9"/>
<feature type="compositionally biased region" description="Polar residues" evidence="1">
    <location>
        <begin position="405"/>
        <end position="415"/>
    </location>
</feature>
<dbReference type="SUPFAM" id="SSF46689">
    <property type="entry name" value="Homeodomain-like"/>
    <property type="match status" value="1"/>
</dbReference>
<evidence type="ECO:0000313" key="4">
    <source>
        <dbReference type="EMBL" id="KAG0665672.1"/>
    </source>
</evidence>
<name>A0A9P7B9K9_RHOMI</name>
<reference evidence="4 5" key="1">
    <citation type="submission" date="2020-11" db="EMBL/GenBank/DDBJ databases">
        <title>Kefir isolates.</title>
        <authorList>
            <person name="Marcisauskas S."/>
            <person name="Kim Y."/>
            <person name="Blasche S."/>
        </authorList>
    </citation>
    <scope>NUCLEOTIDE SEQUENCE [LARGE SCALE GENOMIC DNA]</scope>
    <source>
        <strain evidence="4 5">KR</strain>
    </source>
</reference>
<evidence type="ECO:0000259" key="3">
    <source>
        <dbReference type="PROSITE" id="PS51294"/>
    </source>
</evidence>
<dbReference type="SMART" id="SM00717">
    <property type="entry name" value="SANT"/>
    <property type="match status" value="2"/>
</dbReference>
<gene>
    <name evidence="4" type="ORF">C6P46_006456</name>
</gene>
<dbReference type="InterPro" id="IPR017930">
    <property type="entry name" value="Myb_dom"/>
</dbReference>
<dbReference type="EMBL" id="PUHQ01000008">
    <property type="protein sequence ID" value="KAG0665672.1"/>
    <property type="molecule type" value="Genomic_DNA"/>
</dbReference>
<evidence type="ECO:0000313" key="5">
    <source>
        <dbReference type="Proteomes" id="UP000777482"/>
    </source>
</evidence>
<feature type="region of interest" description="Disordered" evidence="1">
    <location>
        <begin position="204"/>
        <end position="250"/>
    </location>
</feature>
<feature type="domain" description="Myb-like" evidence="2">
    <location>
        <begin position="238"/>
        <end position="288"/>
    </location>
</feature>
<feature type="region of interest" description="Disordered" evidence="1">
    <location>
        <begin position="400"/>
        <end position="457"/>
    </location>
</feature>
<dbReference type="CDD" id="cd00167">
    <property type="entry name" value="SANT"/>
    <property type="match status" value="1"/>
</dbReference>
<feature type="region of interest" description="Disordered" evidence="1">
    <location>
        <begin position="295"/>
        <end position="315"/>
    </location>
</feature>
<comment type="caution">
    <text evidence="4">The sequence shown here is derived from an EMBL/GenBank/DDBJ whole genome shotgun (WGS) entry which is preliminary data.</text>
</comment>
<accession>A0A9P7B9K9</accession>
<evidence type="ECO:0000256" key="1">
    <source>
        <dbReference type="SAM" id="MobiDB-lite"/>
    </source>
</evidence>
<organism evidence="4 5">
    <name type="scientific">Rhodotorula mucilaginosa</name>
    <name type="common">Yeast</name>
    <name type="synonym">Rhodotorula rubra</name>
    <dbReference type="NCBI Taxonomy" id="5537"/>
    <lineage>
        <taxon>Eukaryota</taxon>
        <taxon>Fungi</taxon>
        <taxon>Dikarya</taxon>
        <taxon>Basidiomycota</taxon>
        <taxon>Pucciniomycotina</taxon>
        <taxon>Microbotryomycetes</taxon>
        <taxon>Sporidiobolales</taxon>
        <taxon>Sporidiobolaceae</taxon>
        <taxon>Rhodotorula</taxon>
    </lineage>
</organism>
<proteinExistence type="predicted"/>
<dbReference type="PROSITE" id="PS51294">
    <property type="entry name" value="HTH_MYB"/>
    <property type="match status" value="1"/>
</dbReference>
<keyword evidence="5" id="KW-1185">Reference proteome</keyword>
<dbReference type="Proteomes" id="UP000777482">
    <property type="component" value="Unassembled WGS sequence"/>
</dbReference>
<dbReference type="Pfam" id="PF00249">
    <property type="entry name" value="Myb_DNA-binding"/>
    <property type="match status" value="1"/>
</dbReference>
<feature type="region of interest" description="Disordered" evidence="1">
    <location>
        <begin position="74"/>
        <end position="104"/>
    </location>
</feature>
<feature type="compositionally biased region" description="Low complexity" evidence="1">
    <location>
        <begin position="217"/>
        <end position="230"/>
    </location>
</feature>
<protein>
    <recommendedName>
        <fullName evidence="6">Myb-like domain-containing protein</fullName>
    </recommendedName>
</protein>
<dbReference type="PROSITE" id="PS50090">
    <property type="entry name" value="MYB_LIKE"/>
    <property type="match status" value="1"/>
</dbReference>
<dbReference type="OrthoDB" id="2143914at2759"/>